<evidence type="ECO:0000256" key="2">
    <source>
        <dbReference type="SAM" id="MobiDB-lite"/>
    </source>
</evidence>
<evidence type="ECO:0000313" key="4">
    <source>
        <dbReference type="EMBL" id="OHT04248.1"/>
    </source>
</evidence>
<reference evidence="4" key="1">
    <citation type="submission" date="2016-10" db="EMBL/GenBank/DDBJ databases">
        <authorList>
            <person name="Benchimol M."/>
            <person name="Almeida L.G."/>
            <person name="Vasconcelos A.T."/>
            <person name="Perreira-Neves A."/>
            <person name="Rosa I.A."/>
            <person name="Tasca T."/>
            <person name="Bogo M.R."/>
            <person name="de Souza W."/>
        </authorList>
    </citation>
    <scope>NUCLEOTIDE SEQUENCE [LARGE SCALE GENOMIC DNA]</scope>
    <source>
        <strain evidence="4">K</strain>
    </source>
</reference>
<dbReference type="VEuPathDB" id="TrichDB:TRFO_28298"/>
<feature type="compositionally biased region" description="Low complexity" evidence="2">
    <location>
        <begin position="39"/>
        <end position="57"/>
    </location>
</feature>
<feature type="domain" description="Right handed beta helix" evidence="3">
    <location>
        <begin position="564"/>
        <end position="705"/>
    </location>
</feature>
<dbReference type="InterPro" id="IPR012334">
    <property type="entry name" value="Pectin_lyas_fold"/>
</dbReference>
<dbReference type="RefSeq" id="XP_068357384.1">
    <property type="nucleotide sequence ID" value="XM_068506088.1"/>
</dbReference>
<dbReference type="AlphaFoldDB" id="A0A1J4K0H8"/>
<evidence type="ECO:0000313" key="5">
    <source>
        <dbReference type="Proteomes" id="UP000179807"/>
    </source>
</evidence>
<comment type="caution">
    <text evidence="4">The sequence shown here is derived from an EMBL/GenBank/DDBJ whole genome shotgun (WGS) entry which is preliminary data.</text>
</comment>
<dbReference type="PANTHER" id="PTHR22990:SF15">
    <property type="entry name" value="F-BOX ONLY PROTEIN 10"/>
    <property type="match status" value="1"/>
</dbReference>
<dbReference type="InterPro" id="IPR011050">
    <property type="entry name" value="Pectin_lyase_fold/virulence"/>
</dbReference>
<dbReference type="GeneID" id="94840792"/>
<accession>A0A1J4K0H8</accession>
<evidence type="ECO:0000259" key="3">
    <source>
        <dbReference type="Pfam" id="PF13229"/>
    </source>
</evidence>
<dbReference type="OrthoDB" id="10495137at2759"/>
<feature type="domain" description="Right handed beta helix" evidence="3">
    <location>
        <begin position="714"/>
        <end position="863"/>
    </location>
</feature>
<dbReference type="InterPro" id="IPR039448">
    <property type="entry name" value="Beta_helix"/>
</dbReference>
<keyword evidence="5" id="KW-1185">Reference proteome</keyword>
<feature type="region of interest" description="Disordered" evidence="2">
    <location>
        <begin position="1"/>
        <end position="57"/>
    </location>
</feature>
<dbReference type="InterPro" id="IPR006626">
    <property type="entry name" value="PbH1"/>
</dbReference>
<dbReference type="SMART" id="SM00710">
    <property type="entry name" value="PbH1"/>
    <property type="match status" value="10"/>
</dbReference>
<dbReference type="Pfam" id="PF13229">
    <property type="entry name" value="Beta_helix"/>
    <property type="match status" value="3"/>
</dbReference>
<sequence>MDDLDNLLKQLGQVSAGPTSTTTGHDESELDALLNDLKSPPSSAISNPSPMPTLSSTPSFAGSLPIVTLPQPELIIPETIEDYRPSKFELFPPKPIPHIFGFSGPLRHFNPFKPAPFNADPEYLKKPIISHDPEIKSFDCDSGLIVHPDIGRKLEFPQYKFAEFITTIVYDPNTYSSLQKCIDNLPPYSILQIPEGKYVEDNRYTIKCKNPIFLQGIGDVVIKSGKKGDGALILCQEAVFENIKFECDEECNNHTITITTGVCRFSKCEFIGGQANAIQIEGKSYVELSDCKIKKSLKSGINVQDNAVAVCVNCTVKKCGFGVLAQNYAKLSMNHCKINKNEKSGFGIYDKTTISICNSNIVENKKMGMEVSSRAENIYFEANTFDSNGPAGALICQHSHVTFVNNIISNHSRTGFEVKGGSRLIMHGNKFSNSNENPLLLLNERSRAFSEKDSFSGQCRTAVAAVSESLFIGRYDKFENLAICGILTYDSGQVSLQMCEFSRIHGPSIQARSKSILNLRNCTFSETSDNLLFIGLGVTGKATNCNFEKAKIGVEVSEGIENYVFDNCKFVGIGQTGTRVRGKTSPKFLDCKFADNYIGCQIVEESTPLFEFCEFSKCKNGCVISNNAEPNFLGCTFTHNINYGFESVKSNPTFTNCQLSRNEQLGFSILKESNVNMLNCLITENEETGGQIGELGTMATFKGCVICKQINKYGLLVQNAEIKCINCQFFENESSHIHVLRDSVVKIQDSELTHSVKGVGIESCDARKISIKNSKLFNEMKSALIATGRGNVNVENTSVYECQQFGLWFQDGCKFDIKNCEIKDNMKIGIYIKSAYGSVNECTVTNNQVCGIDYDGEIDVSNNRYASNTKDINQRANK</sequence>
<dbReference type="PANTHER" id="PTHR22990">
    <property type="entry name" value="F-BOX ONLY PROTEIN"/>
    <property type="match status" value="1"/>
</dbReference>
<dbReference type="EMBL" id="MLAK01000800">
    <property type="protein sequence ID" value="OHT04248.1"/>
    <property type="molecule type" value="Genomic_DNA"/>
</dbReference>
<dbReference type="GO" id="GO:0006511">
    <property type="term" value="P:ubiquitin-dependent protein catabolic process"/>
    <property type="evidence" value="ECO:0007669"/>
    <property type="project" value="TreeGrafter"/>
</dbReference>
<dbReference type="InterPro" id="IPR051550">
    <property type="entry name" value="SCF-Subunits/Alg-Epimerases"/>
</dbReference>
<feature type="domain" description="Right handed beta helix" evidence="3">
    <location>
        <begin position="260"/>
        <end position="408"/>
    </location>
</feature>
<dbReference type="SUPFAM" id="SSF51126">
    <property type="entry name" value="Pectin lyase-like"/>
    <property type="match status" value="3"/>
</dbReference>
<protein>
    <recommendedName>
        <fullName evidence="3">Right handed beta helix domain-containing protein</fullName>
    </recommendedName>
</protein>
<gene>
    <name evidence="4" type="ORF">TRFO_28298</name>
</gene>
<dbReference type="Gene3D" id="2.160.20.10">
    <property type="entry name" value="Single-stranded right-handed beta-helix, Pectin lyase-like"/>
    <property type="match status" value="3"/>
</dbReference>
<organism evidence="4 5">
    <name type="scientific">Tritrichomonas foetus</name>
    <dbReference type="NCBI Taxonomy" id="1144522"/>
    <lineage>
        <taxon>Eukaryota</taxon>
        <taxon>Metamonada</taxon>
        <taxon>Parabasalia</taxon>
        <taxon>Tritrichomonadida</taxon>
        <taxon>Tritrichomonadidae</taxon>
        <taxon>Tritrichomonas</taxon>
    </lineage>
</organism>
<dbReference type="Proteomes" id="UP000179807">
    <property type="component" value="Unassembled WGS sequence"/>
</dbReference>
<evidence type="ECO:0000256" key="1">
    <source>
        <dbReference type="ARBA" id="ARBA00022737"/>
    </source>
</evidence>
<proteinExistence type="predicted"/>
<keyword evidence="1" id="KW-0677">Repeat</keyword>
<name>A0A1J4K0H8_9EUKA</name>
<feature type="compositionally biased region" description="Polar residues" evidence="2">
    <location>
        <begin position="12"/>
        <end position="23"/>
    </location>
</feature>